<sequence length="45" mass="5295">MLCPHAMFRFSKLINDGWMLVFVLQACCFFQGKKDLPLLQRCCLE</sequence>
<dbReference type="AlphaFoldDB" id="B6T117"/>
<organism evidence="1">
    <name type="scientific">Zea mays</name>
    <name type="common">Maize</name>
    <dbReference type="NCBI Taxonomy" id="4577"/>
    <lineage>
        <taxon>Eukaryota</taxon>
        <taxon>Viridiplantae</taxon>
        <taxon>Streptophyta</taxon>
        <taxon>Embryophyta</taxon>
        <taxon>Tracheophyta</taxon>
        <taxon>Spermatophyta</taxon>
        <taxon>Magnoliopsida</taxon>
        <taxon>Liliopsida</taxon>
        <taxon>Poales</taxon>
        <taxon>Poaceae</taxon>
        <taxon>PACMAD clade</taxon>
        <taxon>Panicoideae</taxon>
        <taxon>Andropogonodae</taxon>
        <taxon>Andropogoneae</taxon>
        <taxon>Tripsacinae</taxon>
        <taxon>Zea</taxon>
    </lineage>
</organism>
<evidence type="ECO:0000313" key="1">
    <source>
        <dbReference type="EMBL" id="ACG30800.1"/>
    </source>
</evidence>
<dbReference type="EMBL" id="EU958682">
    <property type="protein sequence ID" value="ACG30800.1"/>
    <property type="molecule type" value="mRNA"/>
</dbReference>
<reference evidence="1" key="1">
    <citation type="journal article" date="2009" name="Plant Mol. Biol.">
        <title>Insights into corn genes derived from large-scale cDNA sequencing.</title>
        <authorList>
            <person name="Alexandrov N.N."/>
            <person name="Brover V.V."/>
            <person name="Freidin S."/>
            <person name="Troukhan M.E."/>
            <person name="Tatarinova T.V."/>
            <person name="Zhang H."/>
            <person name="Swaller T.J."/>
            <person name="Lu Y.P."/>
            <person name="Bouck J."/>
            <person name="Flavell R.B."/>
            <person name="Feldmann K.A."/>
        </authorList>
    </citation>
    <scope>NUCLEOTIDE SEQUENCE</scope>
</reference>
<accession>B6T117</accession>
<name>B6T117_MAIZE</name>
<proteinExistence type="evidence at transcript level"/>
<protein>
    <submittedName>
        <fullName evidence="1">Uncharacterized protein</fullName>
    </submittedName>
</protein>